<feature type="region of interest" description="Disordered" evidence="1">
    <location>
        <begin position="10"/>
        <end position="54"/>
    </location>
</feature>
<dbReference type="EMBL" id="CCAZ020000001">
    <property type="protein sequence ID" value="CEG08661.1"/>
    <property type="molecule type" value="Genomic_DNA"/>
</dbReference>
<dbReference type="Proteomes" id="UP000035762">
    <property type="component" value="Unassembled WGS sequence"/>
</dbReference>
<evidence type="ECO:0000313" key="4">
    <source>
        <dbReference type="Proteomes" id="UP000035762"/>
    </source>
</evidence>
<reference evidence="3 4" key="1">
    <citation type="journal article" date="2014" name="Genome Announc.">
        <title>Genome Sequence of Afipia felis Strain 76713, Isolated in Hospital Water Using an Amoeba Co-Culture Procedure.</title>
        <authorList>
            <person name="Benamar S."/>
            <person name="La Scola B."/>
            <person name="Croce O."/>
        </authorList>
    </citation>
    <scope>NUCLEOTIDE SEQUENCE [LARGE SCALE GENOMIC DNA]</scope>
    <source>
        <strain evidence="3 4">76713</strain>
    </source>
</reference>
<protein>
    <submittedName>
        <fullName evidence="3">Uncharacterized protein</fullName>
    </submittedName>
</protein>
<name>A0A090MMP0_AFIFE</name>
<keyword evidence="2" id="KW-0732">Signal</keyword>
<feature type="compositionally biased region" description="Low complexity" evidence="1">
    <location>
        <begin position="10"/>
        <end position="29"/>
    </location>
</feature>
<feature type="compositionally biased region" description="Polar residues" evidence="1">
    <location>
        <begin position="30"/>
        <end position="44"/>
    </location>
</feature>
<organism evidence="3 4">
    <name type="scientific">Afipia felis</name>
    <name type="common">Cat scratch disease bacillus</name>
    <dbReference type="NCBI Taxonomy" id="1035"/>
    <lineage>
        <taxon>Bacteria</taxon>
        <taxon>Pseudomonadati</taxon>
        <taxon>Pseudomonadota</taxon>
        <taxon>Alphaproteobacteria</taxon>
        <taxon>Hyphomicrobiales</taxon>
        <taxon>Nitrobacteraceae</taxon>
        <taxon>Afipia</taxon>
    </lineage>
</organism>
<evidence type="ECO:0000313" key="3">
    <source>
        <dbReference type="EMBL" id="CEG08661.1"/>
    </source>
</evidence>
<feature type="signal peptide" evidence="2">
    <location>
        <begin position="1"/>
        <end position="22"/>
    </location>
</feature>
<feature type="chain" id="PRO_5001860621" evidence="2">
    <location>
        <begin position="23"/>
        <end position="82"/>
    </location>
</feature>
<proteinExistence type="predicted"/>
<evidence type="ECO:0000256" key="2">
    <source>
        <dbReference type="SAM" id="SignalP"/>
    </source>
</evidence>
<dbReference type="AlphaFoldDB" id="A0A090MMP0"/>
<evidence type="ECO:0000256" key="1">
    <source>
        <dbReference type="SAM" id="MobiDB-lite"/>
    </source>
</evidence>
<comment type="caution">
    <text evidence="3">The sequence shown here is derived from an EMBL/GenBank/DDBJ whole genome shotgun (WGS) entry which is preliminary data.</text>
</comment>
<sequence length="82" mass="8106">MVAVTATTVTAAAMTSTATSPAATSNGTAVHTSATRSACNSTGTDAPRRPSMHAGWMSTAVSANMTASPMVPAMPTYATTPT</sequence>
<gene>
    <name evidence="3" type="ORF">BN961_02079</name>
</gene>
<accession>A0A090MMP0</accession>
<keyword evidence="4" id="KW-1185">Reference proteome</keyword>